<dbReference type="Proteomes" id="UP000756346">
    <property type="component" value="Unassembled WGS sequence"/>
</dbReference>
<feature type="region of interest" description="Disordered" evidence="1">
    <location>
        <begin position="1"/>
        <end position="30"/>
    </location>
</feature>
<protein>
    <submittedName>
        <fullName evidence="2">Uncharacterized protein</fullName>
    </submittedName>
</protein>
<sequence>MQVEAMDRGGGQGGLRQTHDTPTRRLNKHFPITSSARVQLAANMRIDSGLQPRDKDTHTSMHVHVMPAASRQKENAGFIQTHAPRRHPPSPAKVNALRHVMCVSIPSLRVRRDSALWGEVGDGAYRRQAQMQEHRGGLNRPCCTQESRVGVVGTIVIVQRSIFRDDLTKTASRLAQPHPPLSLESCRRATSRR</sequence>
<dbReference type="GeneID" id="70185053"/>
<comment type="caution">
    <text evidence="2">The sequence shown here is derived from an EMBL/GenBank/DDBJ whole genome shotgun (WGS) entry which is preliminary data.</text>
</comment>
<gene>
    <name evidence="2" type="ORF">B0I36DRAFT_335647</name>
</gene>
<dbReference type="RefSeq" id="XP_046006553.1">
    <property type="nucleotide sequence ID" value="XM_046155507.1"/>
</dbReference>
<name>A0A9P9BKA2_9PEZI</name>
<accession>A0A9P9BKA2</accession>
<feature type="region of interest" description="Disordered" evidence="1">
    <location>
        <begin position="171"/>
        <end position="193"/>
    </location>
</feature>
<proteinExistence type="predicted"/>
<evidence type="ECO:0000313" key="2">
    <source>
        <dbReference type="EMBL" id="KAH7018286.1"/>
    </source>
</evidence>
<reference evidence="2" key="1">
    <citation type="journal article" date="2021" name="Nat. Commun.">
        <title>Genetic determinants of endophytism in the Arabidopsis root mycobiome.</title>
        <authorList>
            <person name="Mesny F."/>
            <person name="Miyauchi S."/>
            <person name="Thiergart T."/>
            <person name="Pickel B."/>
            <person name="Atanasova L."/>
            <person name="Karlsson M."/>
            <person name="Huettel B."/>
            <person name="Barry K.W."/>
            <person name="Haridas S."/>
            <person name="Chen C."/>
            <person name="Bauer D."/>
            <person name="Andreopoulos W."/>
            <person name="Pangilinan J."/>
            <person name="LaButti K."/>
            <person name="Riley R."/>
            <person name="Lipzen A."/>
            <person name="Clum A."/>
            <person name="Drula E."/>
            <person name="Henrissat B."/>
            <person name="Kohler A."/>
            <person name="Grigoriev I.V."/>
            <person name="Martin F.M."/>
            <person name="Hacquard S."/>
        </authorList>
    </citation>
    <scope>NUCLEOTIDE SEQUENCE</scope>
    <source>
        <strain evidence="2">MPI-CAGE-CH-0230</strain>
    </source>
</reference>
<dbReference type="AlphaFoldDB" id="A0A9P9BKA2"/>
<organism evidence="2 3">
    <name type="scientific">Microdochium trichocladiopsis</name>
    <dbReference type="NCBI Taxonomy" id="1682393"/>
    <lineage>
        <taxon>Eukaryota</taxon>
        <taxon>Fungi</taxon>
        <taxon>Dikarya</taxon>
        <taxon>Ascomycota</taxon>
        <taxon>Pezizomycotina</taxon>
        <taxon>Sordariomycetes</taxon>
        <taxon>Xylariomycetidae</taxon>
        <taxon>Xylariales</taxon>
        <taxon>Microdochiaceae</taxon>
        <taxon>Microdochium</taxon>
    </lineage>
</organism>
<evidence type="ECO:0000256" key="1">
    <source>
        <dbReference type="SAM" id="MobiDB-lite"/>
    </source>
</evidence>
<evidence type="ECO:0000313" key="3">
    <source>
        <dbReference type="Proteomes" id="UP000756346"/>
    </source>
</evidence>
<keyword evidence="3" id="KW-1185">Reference proteome</keyword>
<dbReference type="EMBL" id="JAGTJQ010000011">
    <property type="protein sequence ID" value="KAH7018286.1"/>
    <property type="molecule type" value="Genomic_DNA"/>
</dbReference>